<sequence>MQKLIARIVLFCVLANQTIVYAQSPRDEAAAAAASANITIQGFVSTPSAGAVVPGLTSAPPETGYYGNPSLSTLSNARVSACASSTDPACQAVSSGISSAVAPKPPLGPYDPAIAGVRDIANDPGSILGDLTPYYAGCTTSTVPTAGGFETRKCDRYAALGMLRCSKKLTGEVTRGTSCTPGTWINAGRVERNPFDEMLVQAYCDPTRSDGMQTYRFYAHGGRDSCIGWQTRDLPVSGVSAFQVLAPLSPHWEGRCVNPFYVAVAPSPGCSGSNCDFTFKFGEPTLGTDGTTIVDVGPFVLNSSIPRPNGAVTVADTWDNGCASLEANGGFGACTRLSGPSCVEGPSTKKIQGQDVFAACWEYQSTYDCSGGSPPNECAPLAAKGCTLQSSACREAVPDNPTLCGIFQDTYQCPTSAGSTTVVSNCSPTCAEVTKPISPALYNTQSCYSYLERNLGQTCQKSLDVAVTWTCPAGSTAGPTRDDAPPGSGTWTCVQPQQKPYCDPPLTGPTTALLPPSTLQDVCTDPASGAVTVAPIRAVDVVVPAIAVEAENWANGCAGLEARVPPGKLPPDGVDTPIRGPVAGGVLNKCERKTSACTVPAETRVINDHPVTRSCWGFGNSFDCLDLSKLSDCANPRVGECTQSGEPACIDSDASFTPPICTAWRTDFNCKVRDAVFSTVKDCGPEQPPADEDFARTVAFMEAGREAGRYLDPATMRVFKGADNRCDKRLWGLVNCCNQAGSGSGSLLNNASVASTATTLYKAAFSTYTHDALFVADAPEWVMSAFESLAGGFSGFNSALAGVAAGDISVMSFLSSLSVFAWIAIIMAIIQWSGILDCPESSQVTAMKREARLCVDLGEYCSSNSIFGSCTKRTRTFCCFNSRLSRIINEQGRAQLGTPWGSAQSPRCDGFTIDELQRLNFAAMDLTEFYADIVPTMPNLPAAIANQTSRAPSCYFGNGKC</sequence>
<dbReference type="InterPro" id="IPR014121">
    <property type="entry name" value="TraN_Ftype"/>
</dbReference>
<comment type="caution">
    <text evidence="2">The sequence shown here is derived from an EMBL/GenBank/DDBJ whole genome shotgun (WGS) entry which is preliminary data.</text>
</comment>
<reference evidence="2" key="1">
    <citation type="submission" date="2020-10" db="EMBL/GenBank/DDBJ databases">
        <title>Connecting structure to function with the recovery of over 1000 high-quality activated sludge metagenome-assembled genomes encoding full-length rRNA genes using long-read sequencing.</title>
        <authorList>
            <person name="Singleton C.M."/>
            <person name="Petriglieri F."/>
            <person name="Kristensen J.M."/>
            <person name="Kirkegaard R.H."/>
            <person name="Michaelsen T.Y."/>
            <person name="Andersen M.H."/>
            <person name="Karst S.M."/>
            <person name="Dueholm M.S."/>
            <person name="Nielsen P.H."/>
            <person name="Albertsen M."/>
        </authorList>
    </citation>
    <scope>NUCLEOTIDE SEQUENCE</scope>
    <source>
        <strain evidence="2">Bjer_18-Q3-R1-45_BAT3C.347</strain>
    </source>
</reference>
<evidence type="ECO:0000313" key="2">
    <source>
        <dbReference type="EMBL" id="MBK6973187.1"/>
    </source>
</evidence>
<organism evidence="2 3">
    <name type="scientific">Candidatus Methylophosphatis roskildensis</name>
    <dbReference type="NCBI Taxonomy" id="2899263"/>
    <lineage>
        <taxon>Bacteria</taxon>
        <taxon>Pseudomonadati</taxon>
        <taxon>Pseudomonadota</taxon>
        <taxon>Betaproteobacteria</taxon>
        <taxon>Nitrosomonadales</taxon>
        <taxon>Sterolibacteriaceae</taxon>
        <taxon>Candidatus Methylophosphatis</taxon>
    </lineage>
</organism>
<evidence type="ECO:0000313" key="3">
    <source>
        <dbReference type="Proteomes" id="UP000807785"/>
    </source>
</evidence>
<keyword evidence="1" id="KW-0732">Signal</keyword>
<accession>A0A9D7E8S8</accession>
<protein>
    <submittedName>
        <fullName evidence="2">Conjugal transfer protein TraN</fullName>
    </submittedName>
</protein>
<feature type="signal peptide" evidence="1">
    <location>
        <begin position="1"/>
        <end position="22"/>
    </location>
</feature>
<gene>
    <name evidence="2" type="primary">traN</name>
    <name evidence="2" type="ORF">IPH26_09645</name>
</gene>
<dbReference type="AlphaFoldDB" id="A0A9D7E8S8"/>
<proteinExistence type="predicted"/>
<feature type="chain" id="PRO_5038548392" evidence="1">
    <location>
        <begin position="23"/>
        <end position="961"/>
    </location>
</feature>
<name>A0A9D7E8S8_9PROT</name>
<evidence type="ECO:0000256" key="1">
    <source>
        <dbReference type="SAM" id="SignalP"/>
    </source>
</evidence>
<dbReference type="EMBL" id="JADJEV010000003">
    <property type="protein sequence ID" value="MBK6973187.1"/>
    <property type="molecule type" value="Genomic_DNA"/>
</dbReference>
<dbReference type="Pfam" id="PF06986">
    <property type="entry name" value="F_T4SS_TraN"/>
    <property type="match status" value="3"/>
</dbReference>
<dbReference type="Proteomes" id="UP000807785">
    <property type="component" value="Unassembled WGS sequence"/>
</dbReference>